<name>G0T5L2_IRV9</name>
<organism evidence="1 2">
    <name type="scientific">Wiseana iridescent virus</name>
    <name type="common">WIV</name>
    <name type="synonym">Insect iridescent virus type 9</name>
    <dbReference type="NCBI Taxonomy" id="68347"/>
    <lineage>
        <taxon>Viruses</taxon>
        <taxon>Varidnaviria</taxon>
        <taxon>Bamfordvirae</taxon>
        <taxon>Nucleocytoviricota</taxon>
        <taxon>Megaviricetes</taxon>
        <taxon>Pimascovirales</taxon>
        <taxon>Pimascovirales incertae sedis</taxon>
        <taxon>Iridoviridae</taxon>
        <taxon>Betairidovirinae</taxon>
        <taxon>Chloriridovirus</taxon>
        <taxon>Chloriridovirus wiseana1</taxon>
        <taxon>Invertebrate iridescent virus 9</taxon>
    </lineage>
</organism>
<proteinExistence type="predicted"/>
<dbReference type="Proteomes" id="UP000112896">
    <property type="component" value="Segment"/>
</dbReference>
<dbReference type="EMBL" id="GQ918152">
    <property type="protein sequence ID" value="ADO00530.1"/>
    <property type="molecule type" value="Genomic_DNA"/>
</dbReference>
<dbReference type="RefSeq" id="YP_004732969.1">
    <property type="nucleotide sequence ID" value="NC_015780.1"/>
</dbReference>
<dbReference type="KEGG" id="vg:10963908"/>
<evidence type="ECO:0000313" key="1">
    <source>
        <dbReference type="EMBL" id="ADO00530.1"/>
    </source>
</evidence>
<dbReference type="GeneID" id="10963908"/>
<organismHost>
    <name type="scientific">Wiseana cervinata</name>
    <dbReference type="NCBI Taxonomy" id="107013"/>
</organismHost>
<reference evidence="1 2" key="1">
    <citation type="journal article" date="2011" name="J. Virol.">
        <title>Genomic and proteomic analysis of invertebrate iridovirus type 9.</title>
        <authorList>
            <person name="Wong C.K."/>
            <person name="Young V.L."/>
            <person name="Kleffmann T."/>
            <person name="Ward V.K."/>
        </authorList>
    </citation>
    <scope>NUCLEOTIDE SEQUENCE [LARGE SCALE GENOMIC DNA]</scope>
</reference>
<evidence type="ECO:0000313" key="2">
    <source>
        <dbReference type="Proteomes" id="UP000112896"/>
    </source>
</evidence>
<keyword evidence="2" id="KW-1185">Reference proteome</keyword>
<protein>
    <submittedName>
        <fullName evidence="1">Uncharacterized protein</fullName>
    </submittedName>
</protein>
<sequence length="99" mass="11912">MASYMLFDSLTRLIGKRDNLNHDEKMWLIDIINNKLNIEGKEKLYSLLVVNNKQEGNNHIYDPTEPFYEIEKIPTKLQVIWFEFAKMHLKSQDNDKRRK</sequence>
<accession>G0T5L2</accession>